<proteinExistence type="inferred from homology"/>
<dbReference type="Proteomes" id="UP000275846">
    <property type="component" value="Unassembled WGS sequence"/>
</dbReference>
<dbReference type="InterPro" id="IPR043129">
    <property type="entry name" value="ATPase_NBD"/>
</dbReference>
<dbReference type="FunFam" id="3.30.420.40:FF:000050">
    <property type="entry name" value="Actin, alpha skeletal muscle"/>
    <property type="match status" value="1"/>
</dbReference>
<dbReference type="STRING" id="70667.A0A183TJR3"/>
<comment type="similarity">
    <text evidence="2 3">Belongs to the actin family.</text>
</comment>
<dbReference type="PRINTS" id="PR00190">
    <property type="entry name" value="ACTIN"/>
</dbReference>
<dbReference type="SMART" id="SM00268">
    <property type="entry name" value="ACTIN"/>
    <property type="match status" value="1"/>
</dbReference>
<evidence type="ECO:0000313" key="4">
    <source>
        <dbReference type="EMBL" id="VDM03096.1"/>
    </source>
</evidence>
<evidence type="ECO:0000313" key="5">
    <source>
        <dbReference type="Proteomes" id="UP000275846"/>
    </source>
</evidence>
<name>A0A183TJR3_SCHSO</name>
<dbReference type="Pfam" id="PF00022">
    <property type="entry name" value="Actin"/>
    <property type="match status" value="1"/>
</dbReference>
<evidence type="ECO:0000256" key="1">
    <source>
        <dbReference type="ARBA" id="ARBA00003520"/>
    </source>
</evidence>
<accession>A0A183TJR3</accession>
<dbReference type="Gene3D" id="3.90.640.10">
    <property type="entry name" value="Actin, Chain A, domain 4"/>
    <property type="match status" value="1"/>
</dbReference>
<dbReference type="SUPFAM" id="SSF53067">
    <property type="entry name" value="Actin-like ATPase domain"/>
    <property type="match status" value="2"/>
</dbReference>
<evidence type="ECO:0000256" key="2">
    <source>
        <dbReference type="ARBA" id="ARBA00006752"/>
    </source>
</evidence>
<dbReference type="OrthoDB" id="6220758at2759"/>
<dbReference type="AlphaFoldDB" id="A0A183TJR3"/>
<reference evidence="6" key="1">
    <citation type="submission" date="2016-06" db="UniProtKB">
        <authorList>
            <consortium name="WormBaseParasite"/>
        </authorList>
    </citation>
    <scope>IDENTIFICATION</scope>
</reference>
<comment type="function">
    <text evidence="1">Actins are highly conserved proteins that are involved in various types of cell motility and are ubiquitously expressed in all eukaryotic cells.</text>
</comment>
<protein>
    <submittedName>
        <fullName evidence="6">Actin</fullName>
    </submittedName>
</protein>
<keyword evidence="5" id="KW-1185">Reference proteome</keyword>
<organism evidence="6">
    <name type="scientific">Schistocephalus solidus</name>
    <name type="common">Tapeworm</name>
    <dbReference type="NCBI Taxonomy" id="70667"/>
    <lineage>
        <taxon>Eukaryota</taxon>
        <taxon>Metazoa</taxon>
        <taxon>Spiralia</taxon>
        <taxon>Lophotrochozoa</taxon>
        <taxon>Platyhelminthes</taxon>
        <taxon>Cestoda</taxon>
        <taxon>Eucestoda</taxon>
        <taxon>Diphyllobothriidea</taxon>
        <taxon>Diphyllobothriidae</taxon>
        <taxon>Schistocephalus</taxon>
    </lineage>
</organism>
<dbReference type="WBParaSite" id="SSLN_0001734801-mRNA-1">
    <property type="protein sequence ID" value="SSLN_0001734801-mRNA-1"/>
    <property type="gene ID" value="SSLN_0001734801"/>
</dbReference>
<dbReference type="Gene3D" id="3.30.420.40">
    <property type="match status" value="2"/>
</dbReference>
<dbReference type="InterPro" id="IPR004000">
    <property type="entry name" value="Actin"/>
</dbReference>
<dbReference type="PANTHER" id="PTHR11937">
    <property type="entry name" value="ACTIN"/>
    <property type="match status" value="1"/>
</dbReference>
<evidence type="ECO:0000313" key="6">
    <source>
        <dbReference type="WBParaSite" id="SSLN_0001734801-mRNA-1"/>
    </source>
</evidence>
<evidence type="ECO:0000256" key="3">
    <source>
        <dbReference type="RuleBase" id="RU000487"/>
    </source>
</evidence>
<sequence length="370" mass="40889">MSTLGPHIVIDCGSGLTKAGFASSSKPQCMFPSMLGGLKDTQGGCYIGRDAYDRRETLVTRYPVRRGVVRNWDDMERLLEHVFLTELKAQPTNHPVIMAEPCLNPEANREGFMQLLFETFNVPATYIFIQGVAALYASGRTTGLVVEIGEDITQVLSITSGYAKPNACSRVDFGGGDITTWMAALLDESGLGSGSLLSDRERIRELKEQFGYIALSQKSKKRLRHTRADPNNVRYRLPDGREITLGSELYCCAEALFQPNLAGIQSEGLTAMIHNMINLWDSSHHKKLYGNIVLSGGTSMFSGLSKRLKKDLRAKTPTPIRIKVHAASGREYAVWSGAAAVSSLENFQPFLITKKEYEETGSSIVFRKCF</sequence>
<gene>
    <name evidence="4" type="ORF">SSLN_LOCUS16710</name>
</gene>
<dbReference type="EMBL" id="UYSU01041428">
    <property type="protein sequence ID" value="VDM03096.1"/>
    <property type="molecule type" value="Genomic_DNA"/>
</dbReference>
<reference evidence="4 5" key="2">
    <citation type="submission" date="2018-11" db="EMBL/GenBank/DDBJ databases">
        <authorList>
            <consortium name="Pathogen Informatics"/>
        </authorList>
    </citation>
    <scope>NUCLEOTIDE SEQUENCE [LARGE SCALE GENOMIC DNA]</scope>
    <source>
        <strain evidence="4 5">NST_G2</strain>
    </source>
</reference>